<accession>A0AAE7DD22</accession>
<evidence type="ECO:0000313" key="1">
    <source>
        <dbReference type="EMBL" id="QJC78074.1"/>
    </source>
</evidence>
<reference evidence="1 2" key="1">
    <citation type="submission" date="2020-04" db="EMBL/GenBank/DDBJ databases">
        <authorList>
            <person name="Yao Y."/>
            <person name="He Z."/>
        </authorList>
    </citation>
    <scope>NUCLEOTIDE SEQUENCE [LARGE SCALE GENOMIC DNA]</scope>
    <source>
        <strain evidence="1 2">CY-1</strain>
    </source>
</reference>
<dbReference type="AlphaFoldDB" id="A0AAE7DD22"/>
<sequence length="77" mass="8715">MSNQFSTMSQINVMSKIPNGSRVISYMFGSCPLHRFPLHFLLSGKRYLQRQVAAILARSSIAFDYVDYHPMNSGTQA</sequence>
<name>A0AAE7DD22_9PSED</name>
<gene>
    <name evidence="1" type="ORF">HGP31_07055</name>
</gene>
<dbReference type="Proteomes" id="UP000501367">
    <property type="component" value="Chromosome"/>
</dbReference>
<dbReference type="EMBL" id="CP051487">
    <property type="protein sequence ID" value="QJC78074.1"/>
    <property type="molecule type" value="Genomic_DNA"/>
</dbReference>
<proteinExistence type="predicted"/>
<protein>
    <submittedName>
        <fullName evidence="1">Uncharacterized protein</fullName>
    </submittedName>
</protein>
<evidence type="ECO:0000313" key="2">
    <source>
        <dbReference type="Proteomes" id="UP000501367"/>
    </source>
</evidence>
<dbReference type="GeneID" id="72193327"/>
<organism evidence="1 2">
    <name type="scientific">Pseudomonas umsongensis</name>
    <dbReference type="NCBI Taxonomy" id="198618"/>
    <lineage>
        <taxon>Bacteria</taxon>
        <taxon>Pseudomonadati</taxon>
        <taxon>Pseudomonadota</taxon>
        <taxon>Gammaproteobacteria</taxon>
        <taxon>Pseudomonadales</taxon>
        <taxon>Pseudomonadaceae</taxon>
        <taxon>Pseudomonas</taxon>
    </lineage>
</organism>
<dbReference type="KEGG" id="pum:HGP31_07055"/>
<dbReference type="RefSeq" id="WP_020798379.1">
    <property type="nucleotide sequence ID" value="NZ_CP044409.1"/>
</dbReference>